<feature type="binding site" evidence="7">
    <location>
        <position position="912"/>
    </location>
    <ligand>
        <name>Zn(2+)</name>
        <dbReference type="ChEBI" id="CHEBI:29105"/>
        <label>2</label>
    </ligand>
</feature>
<dbReference type="Gene3D" id="1.10.40.90">
    <property type="match status" value="1"/>
</dbReference>
<feature type="binding site" evidence="7">
    <location>
        <position position="75"/>
    </location>
    <ligand>
        <name>Zn(2+)</name>
        <dbReference type="ChEBI" id="CHEBI:29105"/>
        <label>1</label>
    </ligand>
</feature>
<evidence type="ECO:0000256" key="7">
    <source>
        <dbReference type="HAMAP-Rule" id="MF_01322"/>
    </source>
</evidence>
<evidence type="ECO:0000256" key="6">
    <source>
        <dbReference type="ARBA" id="ARBA00048552"/>
    </source>
</evidence>
<dbReference type="NCBIfam" id="TIGR02386">
    <property type="entry name" value="rpoC_TIGR"/>
    <property type="match status" value="1"/>
</dbReference>
<comment type="catalytic activity">
    <reaction evidence="6 7 8">
        <text>RNA(n) + a ribonucleoside 5'-triphosphate = RNA(n+1) + diphosphate</text>
        <dbReference type="Rhea" id="RHEA:21248"/>
        <dbReference type="Rhea" id="RHEA-COMP:14527"/>
        <dbReference type="Rhea" id="RHEA-COMP:17342"/>
        <dbReference type="ChEBI" id="CHEBI:33019"/>
        <dbReference type="ChEBI" id="CHEBI:61557"/>
        <dbReference type="ChEBI" id="CHEBI:140395"/>
        <dbReference type="EC" id="2.7.7.6"/>
    </reaction>
</comment>
<dbReference type="InterPro" id="IPR000722">
    <property type="entry name" value="RNA_pol_asu"/>
</dbReference>
<dbReference type="InterPro" id="IPR012754">
    <property type="entry name" value="DNA-dir_RpoC_beta_prime_bact"/>
</dbReference>
<dbReference type="GO" id="GO:0006351">
    <property type="term" value="P:DNA-templated transcription"/>
    <property type="evidence" value="ECO:0007669"/>
    <property type="project" value="UniProtKB-UniRule"/>
</dbReference>
<evidence type="ECO:0000256" key="3">
    <source>
        <dbReference type="ARBA" id="ARBA00022695"/>
    </source>
</evidence>
<dbReference type="GO" id="GO:0003899">
    <property type="term" value="F:DNA-directed RNA polymerase activity"/>
    <property type="evidence" value="ECO:0007669"/>
    <property type="project" value="UniProtKB-UniRule"/>
</dbReference>
<dbReference type="Gene3D" id="1.10.1790.20">
    <property type="match status" value="1"/>
</dbReference>
<feature type="binding site" evidence="7">
    <location>
        <position position="72"/>
    </location>
    <ligand>
        <name>Zn(2+)</name>
        <dbReference type="ChEBI" id="CHEBI:29105"/>
        <label>1</label>
    </ligand>
</feature>
<dbReference type="CDD" id="cd01609">
    <property type="entry name" value="RNAP_beta'_N"/>
    <property type="match status" value="1"/>
</dbReference>
<dbReference type="Gene3D" id="2.40.50.100">
    <property type="match status" value="1"/>
</dbReference>
<comment type="caution">
    <text evidence="10">The sequence shown here is derived from an EMBL/GenBank/DDBJ whole genome shotgun (WGS) entry which is preliminary data.</text>
</comment>
<evidence type="ECO:0000313" key="10">
    <source>
        <dbReference type="EMBL" id="OGD39701.1"/>
    </source>
</evidence>
<dbReference type="InterPro" id="IPR044893">
    <property type="entry name" value="RNA_pol_Rpb1_clamp_domain"/>
</dbReference>
<sequence>MNNFESIKLSVASPDEIKSWSFGEVTKPETINYRTQKPEKDGLFDERIFGPTKDWECYCGKYRRIRYKGVVCDKCGVEVTRAIVRRERMGHIGLAVPVAHIWFLRSVPSKIGLMLDVALNALERVVYYAAYIVTRVDEEARAQVMAEIEKEYKVKVKQEKIKGKSELDTLTKSRDKAKSELASLQKHKILSESEFHDLSLRFGNIFEAGIGSDAVKKLLEEINLAELVKRLEEEAKTAPMSAKKKVLKRLKLARGFLYSGLRPEWMFLMVLPVLPPDLRPMVPLDGGRYATSDLNDLYRRVINRNNRLKKLLELNAPEVITRNEKRMLQEAVDALIDNSARRGQGTQTAAMAPQKRPLRSLADMLKGKQGRFRQNLLGKRVDYSGRSVIVVGPELKLHECGLPKRMALELFKPMVINKIIERELAHNIKGANRLIEDGTEEVWAILEEVIENRYVLLNRAPTLHRLGIQAFRPVLIEGLAIQVHPMVCSAFNADFDGDQMAVHLPLSEEAQREAKEIMLSSRNLLKPATGMPITVPTQDSVLGVYYLTRIREGLFGENKTFASEDEAILAYQFGQIHLQAKIKARIMNKGLGIKNKESDHNSKFIIHNSNLIETSAGRIIFNNTLPEDFEYINKELNSKGLKSLIGHIFEHYGVDKTAEILDRVKKVGFEYSTKSGVSWGMDDLIVPKEKPAILAEAHGKISVLNDQYNRGLLTNEEKRRQSIEVWKKAIDQIEKLVPGTLDPDGSVYSIIASGARGSWKQPTQMMGLKGLVQNPAGEIIDLPVLSSFKEGFNVLEYFISTHGARKGTADTALRTASAGYLTRRLIDVAQDVIVREEDCGDQEGYLMSRKDGEEFGVHLGERVFGRVALADIKNPESRKIIVKVGEIVTRNASKLIDELKVAEIKLRSPMTCKTVVGLCKKCYGYDLGNNMEVKFGSAVGIVAAQAIGEPGTQLTMRTFHTGGVASAGDITAGLPRVEEVFEARSPKGKAALSEVRGRILEIVDKGKLKIIRVSVESEARETDTKKAKEAAAKGVAEIREYAVPQGTTIWVAKGDLVNEGTQLSEGHLDLKELFNIAGFNEAARYVLNEVQKIYASEGADINTKHIEVIVRQMFSRLRIKEAGDTGFTVGDIVERARFIEENKSTKSKGGEPAIASLLLMGITKVALTTESFLSSASFQETAKVLINSAIEGRVDHLRGLKENVILGRLIPAGTSYDLDVE</sequence>
<dbReference type="InterPro" id="IPR045867">
    <property type="entry name" value="DNA-dir_RpoC_beta_prime"/>
</dbReference>
<dbReference type="Pfam" id="PF00623">
    <property type="entry name" value="RNA_pol_Rpb1_2"/>
    <property type="match status" value="1"/>
</dbReference>
<dbReference type="InterPro" id="IPR007080">
    <property type="entry name" value="RNA_pol_Rpb1_1"/>
</dbReference>
<dbReference type="GO" id="GO:0000428">
    <property type="term" value="C:DNA-directed RNA polymerase complex"/>
    <property type="evidence" value="ECO:0007669"/>
    <property type="project" value="UniProtKB-KW"/>
</dbReference>
<gene>
    <name evidence="7" type="primary">rpoC</name>
    <name evidence="10" type="ORF">A3I30_00500</name>
</gene>
<feature type="binding site" evidence="7">
    <location>
        <position position="57"/>
    </location>
    <ligand>
        <name>Zn(2+)</name>
        <dbReference type="ChEBI" id="CHEBI:29105"/>
        <label>1</label>
    </ligand>
</feature>
<dbReference type="GO" id="GO:0008270">
    <property type="term" value="F:zinc ion binding"/>
    <property type="evidence" value="ECO:0007669"/>
    <property type="project" value="UniProtKB-UniRule"/>
</dbReference>
<evidence type="ECO:0000256" key="4">
    <source>
        <dbReference type="ARBA" id="ARBA00022723"/>
    </source>
</evidence>
<keyword evidence="7" id="KW-0460">Magnesium</keyword>
<organism evidence="10 11">
    <name type="scientific">Candidatus Azambacteria bacterium RIFCSPLOWO2_02_FULL_44_14</name>
    <dbReference type="NCBI Taxonomy" id="1797306"/>
    <lineage>
        <taxon>Bacteria</taxon>
        <taxon>Candidatus Azamiibacteriota</taxon>
    </lineage>
</organism>
<accession>A0A1F5CA32</accession>
<dbReference type="AlphaFoldDB" id="A0A1F5CA32"/>
<protein>
    <recommendedName>
        <fullName evidence="7">DNA-directed RNA polymerase subunit beta'</fullName>
        <shortName evidence="7">RNAP subunit beta'</shortName>
        <ecNumber evidence="7">2.7.7.6</ecNumber>
    </recommendedName>
    <alternativeName>
        <fullName evidence="7">RNA polymerase subunit beta'</fullName>
    </alternativeName>
    <alternativeName>
        <fullName evidence="7">Transcriptase subunit beta'</fullName>
    </alternativeName>
</protein>
<feature type="binding site" evidence="7">
    <location>
        <position position="919"/>
    </location>
    <ligand>
        <name>Zn(2+)</name>
        <dbReference type="ChEBI" id="CHEBI:29105"/>
        <label>2</label>
    </ligand>
</feature>
<dbReference type="Gene3D" id="1.10.274.100">
    <property type="entry name" value="RNA polymerase Rpb1, domain 3"/>
    <property type="match status" value="1"/>
</dbReference>
<comment type="subunit">
    <text evidence="7">The RNAP catalytic core consists of 2 alpha, 1 beta, 1 beta' and 1 omega subunit. When a sigma factor is associated with the core the holoenzyme is formed, which can initiate transcription.</text>
</comment>
<keyword evidence="7" id="KW-0862">Zinc</keyword>
<dbReference type="EC" id="2.7.7.6" evidence="7"/>
<dbReference type="Pfam" id="PF04983">
    <property type="entry name" value="RNA_pol_Rpb1_3"/>
    <property type="match status" value="1"/>
</dbReference>
<dbReference type="Gene3D" id="2.40.40.20">
    <property type="match status" value="1"/>
</dbReference>
<keyword evidence="5 7" id="KW-0804">Transcription</keyword>
<feature type="domain" description="RNA polymerase N-terminal" evidence="9">
    <location>
        <begin position="264"/>
        <end position="548"/>
    </location>
</feature>
<dbReference type="InterPro" id="IPR007066">
    <property type="entry name" value="RNA_pol_Rpb1_3"/>
</dbReference>
<feature type="binding site" evidence="7">
    <location>
        <position position="494"/>
    </location>
    <ligand>
        <name>Mg(2+)</name>
        <dbReference type="ChEBI" id="CHEBI:18420"/>
    </ligand>
</feature>
<feature type="binding site" evidence="7">
    <location>
        <position position="496"/>
    </location>
    <ligand>
        <name>Mg(2+)</name>
        <dbReference type="ChEBI" id="CHEBI:18420"/>
    </ligand>
</feature>
<name>A0A1F5CA32_9BACT</name>
<dbReference type="CDD" id="cd02655">
    <property type="entry name" value="RNAP_beta'_C"/>
    <property type="match status" value="1"/>
</dbReference>
<evidence type="ECO:0000256" key="1">
    <source>
        <dbReference type="ARBA" id="ARBA00022478"/>
    </source>
</evidence>
<dbReference type="GO" id="GO:0000287">
    <property type="term" value="F:magnesium ion binding"/>
    <property type="evidence" value="ECO:0007669"/>
    <property type="project" value="UniProtKB-UniRule"/>
</dbReference>
<feature type="binding site" evidence="7">
    <location>
        <position position="839"/>
    </location>
    <ligand>
        <name>Zn(2+)</name>
        <dbReference type="ChEBI" id="CHEBI:29105"/>
        <label>2</label>
    </ligand>
</feature>
<dbReference type="EMBL" id="MEYV01000020">
    <property type="protein sequence ID" value="OGD39701.1"/>
    <property type="molecule type" value="Genomic_DNA"/>
</dbReference>
<dbReference type="InterPro" id="IPR038120">
    <property type="entry name" value="Rpb1_funnel_sf"/>
</dbReference>
<keyword evidence="2 7" id="KW-0808">Transferase</keyword>
<dbReference type="Gene3D" id="1.10.150.390">
    <property type="match status" value="1"/>
</dbReference>
<keyword evidence="1 7" id="KW-0240">DNA-directed RNA polymerase</keyword>
<evidence type="ECO:0000256" key="2">
    <source>
        <dbReference type="ARBA" id="ARBA00022679"/>
    </source>
</evidence>
<dbReference type="InterPro" id="IPR006592">
    <property type="entry name" value="RNA_pol_N"/>
</dbReference>
<dbReference type="Gene3D" id="1.10.132.30">
    <property type="match status" value="1"/>
</dbReference>
<keyword evidence="3 7" id="KW-0548">Nucleotidyltransferase</keyword>
<dbReference type="HAMAP" id="MF_01322">
    <property type="entry name" value="RNApol_bact_RpoC"/>
    <property type="match status" value="1"/>
</dbReference>
<comment type="function">
    <text evidence="7 8">DNA-dependent RNA polymerase catalyzes the transcription of DNA into RNA using the four ribonucleoside triphosphates as substrates.</text>
</comment>
<feature type="binding site" evidence="7">
    <location>
        <position position="498"/>
    </location>
    <ligand>
        <name>Mg(2+)</name>
        <dbReference type="ChEBI" id="CHEBI:18420"/>
    </ligand>
</feature>
<dbReference type="Pfam" id="PF04997">
    <property type="entry name" value="RNA_pol_Rpb1_1"/>
    <property type="match status" value="1"/>
</dbReference>
<dbReference type="InterPro" id="IPR007081">
    <property type="entry name" value="RNA_pol_Rpb1_5"/>
</dbReference>
<comment type="cofactor">
    <cofactor evidence="7">
        <name>Zn(2+)</name>
        <dbReference type="ChEBI" id="CHEBI:29105"/>
    </cofactor>
    <text evidence="7">Binds 2 Zn(2+) ions per subunit.</text>
</comment>
<feature type="binding site" evidence="7">
    <location>
        <position position="922"/>
    </location>
    <ligand>
        <name>Zn(2+)</name>
        <dbReference type="ChEBI" id="CHEBI:29105"/>
        <label>2</label>
    </ligand>
</feature>
<dbReference type="PANTHER" id="PTHR19376:SF54">
    <property type="entry name" value="DNA-DIRECTED RNA POLYMERASE SUBUNIT BETA"/>
    <property type="match status" value="1"/>
</dbReference>
<feature type="binding site" evidence="7">
    <location>
        <position position="59"/>
    </location>
    <ligand>
        <name>Zn(2+)</name>
        <dbReference type="ChEBI" id="CHEBI:29105"/>
        <label>1</label>
    </ligand>
</feature>
<evidence type="ECO:0000313" key="11">
    <source>
        <dbReference type="Proteomes" id="UP000177197"/>
    </source>
</evidence>
<proteinExistence type="inferred from homology"/>
<comment type="similarity">
    <text evidence="7 8">Belongs to the RNA polymerase beta' chain family.</text>
</comment>
<dbReference type="GO" id="GO:0003677">
    <property type="term" value="F:DNA binding"/>
    <property type="evidence" value="ECO:0007669"/>
    <property type="project" value="UniProtKB-UniRule"/>
</dbReference>
<dbReference type="PANTHER" id="PTHR19376">
    <property type="entry name" value="DNA-DIRECTED RNA POLYMERASE"/>
    <property type="match status" value="1"/>
</dbReference>
<evidence type="ECO:0000256" key="8">
    <source>
        <dbReference type="RuleBase" id="RU004279"/>
    </source>
</evidence>
<comment type="cofactor">
    <cofactor evidence="7">
        <name>Mg(2+)</name>
        <dbReference type="ChEBI" id="CHEBI:18420"/>
    </cofactor>
    <text evidence="7">Binds 1 Mg(2+) ion per subunit.</text>
</comment>
<dbReference type="Pfam" id="PF04998">
    <property type="entry name" value="RNA_pol_Rpb1_5"/>
    <property type="match status" value="1"/>
</dbReference>
<keyword evidence="4 7" id="KW-0479">Metal-binding</keyword>
<dbReference type="Proteomes" id="UP000177197">
    <property type="component" value="Unassembled WGS sequence"/>
</dbReference>
<evidence type="ECO:0000256" key="5">
    <source>
        <dbReference type="ARBA" id="ARBA00023163"/>
    </source>
</evidence>
<dbReference type="InterPro" id="IPR042102">
    <property type="entry name" value="RNA_pol_Rpb1_3_sf"/>
</dbReference>
<reference evidence="10 11" key="1">
    <citation type="journal article" date="2016" name="Nat. Commun.">
        <title>Thousands of microbial genomes shed light on interconnected biogeochemical processes in an aquifer system.</title>
        <authorList>
            <person name="Anantharaman K."/>
            <person name="Brown C.T."/>
            <person name="Hug L.A."/>
            <person name="Sharon I."/>
            <person name="Castelle C.J."/>
            <person name="Probst A.J."/>
            <person name="Thomas B.C."/>
            <person name="Singh A."/>
            <person name="Wilkins M.J."/>
            <person name="Karaoz U."/>
            <person name="Brodie E.L."/>
            <person name="Williams K.H."/>
            <person name="Hubbard S.S."/>
            <person name="Banfield J.F."/>
        </authorList>
    </citation>
    <scope>NUCLEOTIDE SEQUENCE [LARGE SCALE GENOMIC DNA]</scope>
</reference>
<dbReference type="SUPFAM" id="SSF64484">
    <property type="entry name" value="beta and beta-prime subunits of DNA dependent RNA-polymerase"/>
    <property type="match status" value="1"/>
</dbReference>
<dbReference type="Gene3D" id="4.10.860.120">
    <property type="entry name" value="RNA polymerase II, clamp domain"/>
    <property type="match status" value="1"/>
</dbReference>
<dbReference type="SMART" id="SM00663">
    <property type="entry name" value="RPOLA_N"/>
    <property type="match status" value="1"/>
</dbReference>
<evidence type="ECO:0000259" key="9">
    <source>
        <dbReference type="SMART" id="SM00663"/>
    </source>
</evidence>